<gene>
    <name evidence="2" type="ORF">FHS90_001898</name>
</gene>
<evidence type="ECO:0000313" key="2">
    <source>
        <dbReference type="EMBL" id="MBA9077187.1"/>
    </source>
</evidence>
<evidence type="ECO:0000313" key="3">
    <source>
        <dbReference type="Proteomes" id="UP000563094"/>
    </source>
</evidence>
<dbReference type="Gene3D" id="1.10.30.50">
    <property type="match status" value="1"/>
</dbReference>
<comment type="caution">
    <text evidence="2">The sequence shown here is derived from an EMBL/GenBank/DDBJ whole genome shotgun (WGS) entry which is preliminary data.</text>
</comment>
<accession>A0A839GQL1</accession>
<dbReference type="AlphaFoldDB" id="A0A839GQL1"/>
<dbReference type="Pfam" id="PF01844">
    <property type="entry name" value="HNH"/>
    <property type="match status" value="1"/>
</dbReference>
<reference evidence="2 3" key="1">
    <citation type="submission" date="2020-08" db="EMBL/GenBank/DDBJ databases">
        <title>Genomic Encyclopedia of Type Strains, Phase IV (KMG-IV): sequencing the most valuable type-strain genomes for metagenomic binning, comparative biology and taxonomic classification.</title>
        <authorList>
            <person name="Goeker M."/>
        </authorList>
    </citation>
    <scope>NUCLEOTIDE SEQUENCE [LARGE SCALE GENOMIC DNA]</scope>
    <source>
        <strain evidence="2 3">DSM 29854</strain>
    </source>
</reference>
<keyword evidence="3" id="KW-1185">Reference proteome</keyword>
<dbReference type="GO" id="GO:0003676">
    <property type="term" value="F:nucleic acid binding"/>
    <property type="evidence" value="ECO:0007669"/>
    <property type="project" value="InterPro"/>
</dbReference>
<evidence type="ECO:0000259" key="1">
    <source>
        <dbReference type="Pfam" id="PF01844"/>
    </source>
</evidence>
<protein>
    <recommendedName>
        <fullName evidence="1">HNH domain-containing protein</fullName>
    </recommendedName>
</protein>
<dbReference type="EMBL" id="JACJIQ010000006">
    <property type="protein sequence ID" value="MBA9077187.1"/>
    <property type="molecule type" value="Genomic_DNA"/>
</dbReference>
<dbReference type="Proteomes" id="UP000563094">
    <property type="component" value="Unassembled WGS sequence"/>
</dbReference>
<dbReference type="GO" id="GO:0008270">
    <property type="term" value="F:zinc ion binding"/>
    <property type="evidence" value="ECO:0007669"/>
    <property type="project" value="InterPro"/>
</dbReference>
<dbReference type="InterPro" id="IPR002711">
    <property type="entry name" value="HNH"/>
</dbReference>
<dbReference type="GO" id="GO:0004519">
    <property type="term" value="F:endonuclease activity"/>
    <property type="evidence" value="ECO:0007669"/>
    <property type="project" value="InterPro"/>
</dbReference>
<proteinExistence type="predicted"/>
<sequence length="283" mass="33210">MINLNSYKEDPFSFFAEVVAGKKNSAQDKYYKNRLNSLTESVKLLYEDYDLAFQNNTLQYLECCGFTGDEKEDLLKLYSFRAKAFQELKIKLTTIESNRIISTCQNCTIGEISSFDHIVPKSEFAEFAIHPKNLFPSCSKCNEYKSISWRDNNKRLFLNLYLDKLPKDQYLFVKLNCSDSKLEIDFYIDNINGIDDELFSIIEYHYQKLRLCERFKENSDLVVTNLINSLQSAIKFSPLDIIIRTSDELSRRNQKAFGSNYWRSILEISLVSFEPFLRQFVLK</sequence>
<name>A0A839GQL1_9BACT</name>
<dbReference type="InterPro" id="IPR003615">
    <property type="entry name" value="HNH_nuc"/>
</dbReference>
<dbReference type="CDD" id="cd00085">
    <property type="entry name" value="HNHc"/>
    <property type="match status" value="1"/>
</dbReference>
<organism evidence="2 3">
    <name type="scientific">Rufibacter quisquiliarum</name>
    <dbReference type="NCBI Taxonomy" id="1549639"/>
    <lineage>
        <taxon>Bacteria</taxon>
        <taxon>Pseudomonadati</taxon>
        <taxon>Bacteroidota</taxon>
        <taxon>Cytophagia</taxon>
        <taxon>Cytophagales</taxon>
        <taxon>Hymenobacteraceae</taxon>
        <taxon>Rufibacter</taxon>
    </lineage>
</organism>
<feature type="domain" description="HNH" evidence="1">
    <location>
        <begin position="104"/>
        <end position="145"/>
    </location>
</feature>
<dbReference type="RefSeq" id="WP_182512796.1">
    <property type="nucleotide sequence ID" value="NZ_JACJIQ010000006.1"/>
</dbReference>